<dbReference type="PANTHER" id="PTHR10869">
    <property type="entry name" value="PROLYL 4-HYDROXYLASE ALPHA SUBUNIT"/>
    <property type="match status" value="1"/>
</dbReference>
<feature type="domain" description="Fe2OG dioxygenase" evidence="7">
    <location>
        <begin position="11"/>
        <end position="121"/>
    </location>
</feature>
<dbReference type="PROSITE" id="PS51471">
    <property type="entry name" value="FE2OG_OXY"/>
    <property type="match status" value="1"/>
</dbReference>
<keyword evidence="3" id="KW-0847">Vitamin C</keyword>
<comment type="caution">
    <text evidence="8">The sequence shown here is derived from an EMBL/GenBank/DDBJ whole genome shotgun (WGS) entry which is preliminary data.</text>
</comment>
<name>A0ABV7HVZ7_9GAMM</name>
<dbReference type="PANTHER" id="PTHR10869:SF246">
    <property type="entry name" value="TRANSMEMBRANE PROLYL 4-HYDROXYLASE"/>
    <property type="match status" value="1"/>
</dbReference>
<dbReference type="InterPro" id="IPR006620">
    <property type="entry name" value="Pro_4_hyd_alph"/>
</dbReference>
<proteinExistence type="predicted"/>
<accession>A0ABV7HVZ7</accession>
<evidence type="ECO:0000256" key="3">
    <source>
        <dbReference type="ARBA" id="ARBA00022896"/>
    </source>
</evidence>
<dbReference type="RefSeq" id="WP_382416348.1">
    <property type="nucleotide sequence ID" value="NZ_AP031500.1"/>
</dbReference>
<evidence type="ECO:0000313" key="9">
    <source>
        <dbReference type="Proteomes" id="UP001595548"/>
    </source>
</evidence>
<evidence type="ECO:0000256" key="6">
    <source>
        <dbReference type="ARBA" id="ARBA00023004"/>
    </source>
</evidence>
<evidence type="ECO:0000259" key="7">
    <source>
        <dbReference type="PROSITE" id="PS51471"/>
    </source>
</evidence>
<evidence type="ECO:0000256" key="4">
    <source>
        <dbReference type="ARBA" id="ARBA00022964"/>
    </source>
</evidence>
<protein>
    <submittedName>
        <fullName evidence="8">Prolyl hydroxylase family protein</fullName>
        <ecNumber evidence="8">1.14.11.-</ecNumber>
    </submittedName>
</protein>
<dbReference type="Pfam" id="PF13640">
    <property type="entry name" value="2OG-FeII_Oxy_3"/>
    <property type="match status" value="1"/>
</dbReference>
<evidence type="ECO:0000256" key="2">
    <source>
        <dbReference type="ARBA" id="ARBA00022723"/>
    </source>
</evidence>
<comment type="cofactor">
    <cofactor evidence="1">
        <name>L-ascorbate</name>
        <dbReference type="ChEBI" id="CHEBI:38290"/>
    </cofactor>
</comment>
<sequence>MSKLVGIPLSHAESLQMIHYEPTQEYAAHFDAWDPETERGQRCMKKGGQRLVTCLLYLNDVDTGGATGFPALGFDLAARRGRMVMFYNCYSGSNKRHPHSLHGGLPVQRGEKWACNLWFREGPVQPQPHVKARVKGR</sequence>
<keyword evidence="2" id="KW-0479">Metal-binding</keyword>
<dbReference type="EC" id="1.14.11.-" evidence="8"/>
<gene>
    <name evidence="8" type="ORF">ACFOEB_10235</name>
</gene>
<dbReference type="GO" id="GO:0016491">
    <property type="term" value="F:oxidoreductase activity"/>
    <property type="evidence" value="ECO:0007669"/>
    <property type="project" value="UniProtKB-KW"/>
</dbReference>
<dbReference type="SMART" id="SM00702">
    <property type="entry name" value="P4Hc"/>
    <property type="match status" value="1"/>
</dbReference>
<evidence type="ECO:0000256" key="1">
    <source>
        <dbReference type="ARBA" id="ARBA00001961"/>
    </source>
</evidence>
<dbReference type="EMBL" id="JBHRTL010000006">
    <property type="protein sequence ID" value="MFC3155577.1"/>
    <property type="molecule type" value="Genomic_DNA"/>
</dbReference>
<dbReference type="InterPro" id="IPR044862">
    <property type="entry name" value="Pro_4_hyd_alph_FE2OG_OXY"/>
</dbReference>
<reference evidence="9" key="1">
    <citation type="journal article" date="2019" name="Int. J. Syst. Evol. Microbiol.">
        <title>The Global Catalogue of Microorganisms (GCM) 10K type strain sequencing project: providing services to taxonomists for standard genome sequencing and annotation.</title>
        <authorList>
            <consortium name="The Broad Institute Genomics Platform"/>
            <consortium name="The Broad Institute Genome Sequencing Center for Infectious Disease"/>
            <person name="Wu L."/>
            <person name="Ma J."/>
        </authorList>
    </citation>
    <scope>NUCLEOTIDE SEQUENCE [LARGE SCALE GENOMIC DNA]</scope>
    <source>
        <strain evidence="9">KCTC 52141</strain>
    </source>
</reference>
<keyword evidence="4" id="KW-0223">Dioxygenase</keyword>
<keyword evidence="9" id="KW-1185">Reference proteome</keyword>
<organism evidence="8 9">
    <name type="scientific">Gilvimarinus japonicus</name>
    <dbReference type="NCBI Taxonomy" id="1796469"/>
    <lineage>
        <taxon>Bacteria</taxon>
        <taxon>Pseudomonadati</taxon>
        <taxon>Pseudomonadota</taxon>
        <taxon>Gammaproteobacteria</taxon>
        <taxon>Cellvibrionales</taxon>
        <taxon>Cellvibrionaceae</taxon>
        <taxon>Gilvimarinus</taxon>
    </lineage>
</organism>
<keyword evidence="5 8" id="KW-0560">Oxidoreductase</keyword>
<evidence type="ECO:0000256" key="5">
    <source>
        <dbReference type="ARBA" id="ARBA00023002"/>
    </source>
</evidence>
<dbReference type="InterPro" id="IPR045054">
    <property type="entry name" value="P4HA-like"/>
</dbReference>
<keyword evidence="6" id="KW-0408">Iron</keyword>
<dbReference type="Gene3D" id="2.60.120.620">
    <property type="entry name" value="q2cbj1_9rhob like domain"/>
    <property type="match status" value="1"/>
</dbReference>
<evidence type="ECO:0000313" key="8">
    <source>
        <dbReference type="EMBL" id="MFC3155577.1"/>
    </source>
</evidence>
<dbReference type="Proteomes" id="UP001595548">
    <property type="component" value="Unassembled WGS sequence"/>
</dbReference>
<dbReference type="InterPro" id="IPR005123">
    <property type="entry name" value="Oxoglu/Fe-dep_dioxygenase_dom"/>
</dbReference>